<feature type="repeat" description="TPR" evidence="1">
    <location>
        <begin position="94"/>
        <end position="127"/>
    </location>
</feature>
<keyword evidence="4" id="KW-0732">Signal</keyword>
<dbReference type="Gene3D" id="3.30.565.10">
    <property type="entry name" value="Histidine kinase-like ATPase, C-terminal domain"/>
    <property type="match status" value="1"/>
</dbReference>
<dbReference type="RefSeq" id="WP_131959406.1">
    <property type="nucleotide sequence ID" value="NZ_SMFL01000005.1"/>
</dbReference>
<name>A0A4R5DKU8_9BACT</name>
<dbReference type="GO" id="GO:0016020">
    <property type="term" value="C:membrane"/>
    <property type="evidence" value="ECO:0007669"/>
    <property type="project" value="InterPro"/>
</dbReference>
<feature type="repeat" description="TPR" evidence="1">
    <location>
        <begin position="134"/>
        <end position="167"/>
    </location>
</feature>
<keyword evidence="3" id="KW-0812">Transmembrane</keyword>
<dbReference type="EMBL" id="SMFL01000005">
    <property type="protein sequence ID" value="TDE14822.1"/>
    <property type="molecule type" value="Genomic_DNA"/>
</dbReference>
<sequence length="743" mass="83864">MFNLKFFVKGAFCIIALLTLLLTLLLMTQCYAQNAKTDSISNLLKAHPKQDDRRAELLLNLATEGMKFDPKLALPHVDEVISFQNSIKEKNYVSGAYRTKGSILIYLSKFPEAIEAFTNALTNDKARKNEAGVAAALGNIGMVHMTQGKFSEALKYFLPALKKHEDVKNELNAGITLMNIGIVYTEMQDYEAAMKNYQKALPIFEKNKHYVGRAHTLTNIGIVNMKNKNVKEAIKYSKLSLQIADSVGDMRISARENGNLAAYYSQIHELDLSLMHGAKAIEKNKKINNTKSLGTNYLNFSDAYYQKHDYARAKSYGLDALKIGTEADVTDLKRDASLGLSEVYTALNMPDSAFFHYKKYKEFGDSISNDQKKNEITRMSIKYEFDKTEAVYREKQILAEGQLKQQQLQLALNRAELQKGLQQSDLQKALLENEKLISGEKEKQLLISKNNEKLQTSKLNALSQQQQLSRLEIRQLWLYGILAIVSLASVLIYILNLNRIRRLKFANILERQQAEQNTLKLEHQYQLSESELSAIRSQMNPHFIFNVLNSIESYIMDNDKRTASRLIQKFASLSRLILENSTKSLIAADKEWKALQLYTELEAMRYNNSFTYSFLLAPDIALNRILLPPMLIQPLIENSILHGIIGSGIPDAHIAVALDQADQTIVITVTDNGIGLHGKTNKMAVNVNKEKSIGLKSIQERIALINTQYQAAASFTINERVDQRGTIAVIRLPLFNSGAEVID</sequence>
<evidence type="ECO:0000313" key="6">
    <source>
        <dbReference type="EMBL" id="TDE14822.1"/>
    </source>
</evidence>
<dbReference type="PANTHER" id="PTHR34220">
    <property type="entry name" value="SENSOR HISTIDINE KINASE YPDA"/>
    <property type="match status" value="1"/>
</dbReference>
<organism evidence="6 7">
    <name type="scientific">Dyadobacter psychrotolerans</name>
    <dbReference type="NCBI Taxonomy" id="2541721"/>
    <lineage>
        <taxon>Bacteria</taxon>
        <taxon>Pseudomonadati</taxon>
        <taxon>Bacteroidota</taxon>
        <taxon>Cytophagia</taxon>
        <taxon>Cytophagales</taxon>
        <taxon>Spirosomataceae</taxon>
        <taxon>Dyadobacter</taxon>
    </lineage>
</organism>
<dbReference type="InterPro" id="IPR011990">
    <property type="entry name" value="TPR-like_helical_dom_sf"/>
</dbReference>
<dbReference type="InterPro" id="IPR036890">
    <property type="entry name" value="HATPase_C_sf"/>
</dbReference>
<feature type="transmembrane region" description="Helical" evidence="3">
    <location>
        <begin position="476"/>
        <end position="495"/>
    </location>
</feature>
<dbReference type="GO" id="GO:0000155">
    <property type="term" value="F:phosphorelay sensor kinase activity"/>
    <property type="evidence" value="ECO:0007669"/>
    <property type="project" value="InterPro"/>
</dbReference>
<dbReference type="Pfam" id="PF13424">
    <property type="entry name" value="TPR_12"/>
    <property type="match status" value="1"/>
</dbReference>
<dbReference type="OrthoDB" id="6190788at2"/>
<feature type="coiled-coil region" evidence="2">
    <location>
        <begin position="398"/>
        <end position="434"/>
    </location>
</feature>
<dbReference type="InterPro" id="IPR010559">
    <property type="entry name" value="Sig_transdc_His_kin_internal"/>
</dbReference>
<evidence type="ECO:0000256" key="1">
    <source>
        <dbReference type="PROSITE-ProRule" id="PRU00339"/>
    </source>
</evidence>
<keyword evidence="7" id="KW-1185">Reference proteome</keyword>
<reference evidence="6 7" key="1">
    <citation type="submission" date="2019-03" db="EMBL/GenBank/DDBJ databases">
        <title>Dyadobacter AR-3-6 sp. nov., isolated from arctic soil.</title>
        <authorList>
            <person name="Chaudhary D.K."/>
        </authorList>
    </citation>
    <scope>NUCLEOTIDE SEQUENCE [LARGE SCALE GENOMIC DNA]</scope>
    <source>
        <strain evidence="6 7">AR-3-6</strain>
    </source>
</reference>
<feature type="signal peptide" evidence="4">
    <location>
        <begin position="1"/>
        <end position="32"/>
    </location>
</feature>
<dbReference type="InterPro" id="IPR050640">
    <property type="entry name" value="Bact_2-comp_sensor_kinase"/>
</dbReference>
<evidence type="ECO:0000313" key="7">
    <source>
        <dbReference type="Proteomes" id="UP000294850"/>
    </source>
</evidence>
<dbReference type="SUPFAM" id="SSF48452">
    <property type="entry name" value="TPR-like"/>
    <property type="match status" value="1"/>
</dbReference>
<dbReference type="SUPFAM" id="SSF55874">
    <property type="entry name" value="ATPase domain of HSP90 chaperone/DNA topoisomerase II/histidine kinase"/>
    <property type="match status" value="1"/>
</dbReference>
<protein>
    <submittedName>
        <fullName evidence="6">Tetratricopeptide repeat protein</fullName>
    </submittedName>
</protein>
<keyword evidence="3" id="KW-1133">Transmembrane helix</keyword>
<accession>A0A4R5DKU8</accession>
<dbReference type="Gene3D" id="1.25.40.10">
    <property type="entry name" value="Tetratricopeptide repeat domain"/>
    <property type="match status" value="2"/>
</dbReference>
<dbReference type="AlphaFoldDB" id="A0A4R5DKU8"/>
<dbReference type="PANTHER" id="PTHR34220:SF7">
    <property type="entry name" value="SENSOR HISTIDINE KINASE YPDA"/>
    <property type="match status" value="1"/>
</dbReference>
<keyword evidence="3" id="KW-0472">Membrane</keyword>
<dbReference type="Pfam" id="PF06580">
    <property type="entry name" value="His_kinase"/>
    <property type="match status" value="1"/>
</dbReference>
<evidence type="ECO:0000256" key="3">
    <source>
        <dbReference type="SAM" id="Phobius"/>
    </source>
</evidence>
<feature type="domain" description="Signal transduction histidine kinase internal region" evidence="5">
    <location>
        <begin position="531"/>
        <end position="609"/>
    </location>
</feature>
<dbReference type="SMART" id="SM00028">
    <property type="entry name" value="TPR"/>
    <property type="match status" value="5"/>
</dbReference>
<comment type="caution">
    <text evidence="6">The sequence shown here is derived from an EMBL/GenBank/DDBJ whole genome shotgun (WGS) entry which is preliminary data.</text>
</comment>
<feature type="repeat" description="TPR" evidence="1">
    <location>
        <begin position="174"/>
        <end position="207"/>
    </location>
</feature>
<dbReference type="Proteomes" id="UP000294850">
    <property type="component" value="Unassembled WGS sequence"/>
</dbReference>
<keyword evidence="2" id="KW-0175">Coiled coil</keyword>
<dbReference type="InterPro" id="IPR019734">
    <property type="entry name" value="TPR_rpt"/>
</dbReference>
<proteinExistence type="predicted"/>
<gene>
    <name evidence="6" type="ORF">E0F88_16705</name>
</gene>
<evidence type="ECO:0000259" key="5">
    <source>
        <dbReference type="Pfam" id="PF06580"/>
    </source>
</evidence>
<keyword evidence="1" id="KW-0802">TPR repeat</keyword>
<feature type="chain" id="PRO_5020817597" evidence="4">
    <location>
        <begin position="33"/>
        <end position="743"/>
    </location>
</feature>
<evidence type="ECO:0000256" key="4">
    <source>
        <dbReference type="SAM" id="SignalP"/>
    </source>
</evidence>
<evidence type="ECO:0000256" key="2">
    <source>
        <dbReference type="SAM" id="Coils"/>
    </source>
</evidence>
<dbReference type="PROSITE" id="PS50005">
    <property type="entry name" value="TPR"/>
    <property type="match status" value="3"/>
</dbReference>